<keyword evidence="1 11" id="KW-0639">Primosome</keyword>
<keyword evidence="6 11" id="KW-0347">Helicase</keyword>
<keyword evidence="3 11" id="KW-0479">Metal-binding</keyword>
<evidence type="ECO:0000256" key="1">
    <source>
        <dbReference type="ARBA" id="ARBA00022515"/>
    </source>
</evidence>
<keyword evidence="4 11" id="KW-0547">Nucleotide-binding</keyword>
<keyword evidence="2 11" id="KW-0235">DNA replication</keyword>
<feature type="domain" description="Helicase C-terminal" evidence="14">
    <location>
        <begin position="595"/>
        <end position="752"/>
    </location>
</feature>
<organism evidence="15 16">
    <name type="scientific">Almyronema epifaneia S1</name>
    <dbReference type="NCBI Taxonomy" id="2991925"/>
    <lineage>
        <taxon>Bacteria</taxon>
        <taxon>Bacillati</taxon>
        <taxon>Cyanobacteriota</taxon>
        <taxon>Cyanophyceae</taxon>
        <taxon>Nodosilineales</taxon>
        <taxon>Nodosilineaceae</taxon>
        <taxon>Almyronema</taxon>
        <taxon>Almyronema epifaneia</taxon>
    </lineage>
</organism>
<evidence type="ECO:0000256" key="11">
    <source>
        <dbReference type="HAMAP-Rule" id="MF_00983"/>
    </source>
</evidence>
<dbReference type="PANTHER" id="PTHR30580">
    <property type="entry name" value="PRIMOSOMAL PROTEIN N"/>
    <property type="match status" value="1"/>
</dbReference>
<dbReference type="InterPro" id="IPR011545">
    <property type="entry name" value="DEAD/DEAH_box_helicase_dom"/>
</dbReference>
<evidence type="ECO:0000256" key="8">
    <source>
        <dbReference type="ARBA" id="ARBA00022840"/>
    </source>
</evidence>
<comment type="cofactor">
    <cofactor evidence="11">
        <name>Zn(2+)</name>
        <dbReference type="ChEBI" id="CHEBI:29105"/>
    </cofactor>
    <text evidence="11">Binds 2 zinc ions per subunit.</text>
</comment>
<sequence>MVDCPGATGLYTYQLAEHLKVKPGDVLSVPFGSQQLGAIAVRLLSEQPDQLQSAQIRTVDTLISAGFFTASYWQLLERLAAHYQTPLIQVIRTALPPGLLAKSKRRIRLASQPDSSRLSQLTDSAQQLLSRLQQSPTADYSWRYLQKQSRTAYRDLQQLLQQGWVESYLATPRPPRPKQQQAVSLVAHDPCLADLTRRQQEILAVLQRHGGDCWLSEALQLCRTTATTLKGLAAKGCLIIESREVLRTTHGAQGDRDRPKTLTSHQQAALAAINPLSGFASVLLHGVTGSGKTEVYLQAIAPILQAGCSALVLVPEIGLTPQLTDRFQARFGDQVCVYHSALADGERYDTWRQMLSGHPQVVIGTRSAVFAPLPKLGLIVLDEEHDSSFKQDQPIPCYHARTVARWRAELENCPLILGSATPSLESWLQVKGAEAEETSRGGEAEREPAEKSSESDERQGGQKITDPKATTPPATGSPSQLPRSPLPHSLYLSLPQRIHTRPSPPIEIVDMRRELGVGNRSIFSRTLQRSLQAMQDAGNQGILFIHRRGHSSFVSCRSCGYVIECPRCDVSLAYHQPHSQARPTLKCHYCGHAQGHPAACPECGSPYLKRFGSGTQRVVSELAKQLPDLRCIRFDSDTTRTKGSHRALLSRFAQKEADLLVGTQMLTKGIDLPQVTLVAVMAADGLLYMSDYWAAERTYQTITQVAGRAGRGDQPGRVIVQTYTPEEPTIVAIEKQDYAAFASAELAQRKALGYPPYGRLVLLRLSSLDAIAVEHTAEKVAIALEKDYLSELVSERDYTILGPAPAPILRVAQRYRWQILLKLTLGVALPDIASLRQHCPDRVSFAIDVDVLNLF</sequence>
<dbReference type="EMBL" id="JBHZOL010000095">
    <property type="protein sequence ID" value="MFE4107921.1"/>
    <property type="molecule type" value="Genomic_DNA"/>
</dbReference>
<feature type="binding site" evidence="11">
    <location>
        <position position="556"/>
    </location>
    <ligand>
        <name>Zn(2+)</name>
        <dbReference type="ChEBI" id="CHEBI:29105"/>
        <label>1</label>
    </ligand>
</feature>
<dbReference type="PROSITE" id="PS51192">
    <property type="entry name" value="HELICASE_ATP_BIND_1"/>
    <property type="match status" value="1"/>
</dbReference>
<comment type="function">
    <text evidence="11">Initiates the restart of stalled replication forks, which reloads the replicative helicase on sites other than the origin of replication. Recognizes and binds to abandoned replication forks and remodels them to uncover a helicase loading site. Promotes assembly of the primosome at these replication forks.</text>
</comment>
<feature type="binding site" evidence="11">
    <location>
        <position position="568"/>
    </location>
    <ligand>
        <name>Zn(2+)</name>
        <dbReference type="ChEBI" id="CHEBI:29105"/>
        <label>2</label>
    </ligand>
</feature>
<protein>
    <recommendedName>
        <fullName evidence="11">Replication restart protein PriA</fullName>
    </recommendedName>
    <alternativeName>
        <fullName evidence="11">ATP-dependent DNA helicase PriA</fullName>
        <ecNumber evidence="11">5.6.2.4</ecNumber>
    </alternativeName>
    <alternativeName>
        <fullName evidence="11">DNA 3'-5' helicase PriA</fullName>
    </alternativeName>
</protein>
<name>A0ABW6II74_9CYAN</name>
<feature type="region of interest" description="Disordered" evidence="12">
    <location>
        <begin position="429"/>
        <end position="488"/>
    </location>
</feature>
<dbReference type="SUPFAM" id="SSF52540">
    <property type="entry name" value="P-loop containing nucleoside triphosphate hydrolases"/>
    <property type="match status" value="1"/>
</dbReference>
<feature type="binding site" evidence="11">
    <location>
        <position position="559"/>
    </location>
    <ligand>
        <name>Zn(2+)</name>
        <dbReference type="ChEBI" id="CHEBI:29105"/>
        <label>1</label>
    </ligand>
</feature>
<keyword evidence="9 11" id="KW-0238">DNA-binding</keyword>
<evidence type="ECO:0000313" key="15">
    <source>
        <dbReference type="EMBL" id="MFE4107921.1"/>
    </source>
</evidence>
<dbReference type="NCBIfam" id="TIGR00595">
    <property type="entry name" value="priA"/>
    <property type="match status" value="1"/>
</dbReference>
<keyword evidence="7 11" id="KW-0862">Zinc</keyword>
<keyword evidence="5 11" id="KW-0378">Hydrolase</keyword>
<dbReference type="SMART" id="SM00487">
    <property type="entry name" value="DEXDc"/>
    <property type="match status" value="1"/>
</dbReference>
<dbReference type="InterPro" id="IPR042115">
    <property type="entry name" value="PriA_3primeBD_sf"/>
</dbReference>
<dbReference type="NCBIfam" id="NF004066">
    <property type="entry name" value="PRK05580.1-3"/>
    <property type="match status" value="1"/>
</dbReference>
<comment type="similarity">
    <text evidence="11">Belongs to the helicase family. PriA subfamily.</text>
</comment>
<feature type="compositionally biased region" description="Basic and acidic residues" evidence="12">
    <location>
        <begin position="433"/>
        <end position="460"/>
    </location>
</feature>
<dbReference type="InterPro" id="IPR005259">
    <property type="entry name" value="PriA"/>
</dbReference>
<dbReference type="EC" id="5.6.2.4" evidence="11"/>
<dbReference type="RefSeq" id="WP_377967109.1">
    <property type="nucleotide sequence ID" value="NZ_JBHZOL010000095.1"/>
</dbReference>
<evidence type="ECO:0000256" key="9">
    <source>
        <dbReference type="ARBA" id="ARBA00023125"/>
    </source>
</evidence>
<dbReference type="InterPro" id="IPR001650">
    <property type="entry name" value="Helicase_C-like"/>
</dbReference>
<keyword evidence="8 11" id="KW-0067">ATP-binding</keyword>
<evidence type="ECO:0000256" key="5">
    <source>
        <dbReference type="ARBA" id="ARBA00022801"/>
    </source>
</evidence>
<feature type="binding site" evidence="11">
    <location>
        <position position="590"/>
    </location>
    <ligand>
        <name>Zn(2+)</name>
        <dbReference type="ChEBI" id="CHEBI:29105"/>
        <label>2</label>
    </ligand>
</feature>
<feature type="domain" description="Helicase ATP-binding" evidence="13">
    <location>
        <begin position="273"/>
        <end position="440"/>
    </location>
</feature>
<dbReference type="InterPro" id="IPR041222">
    <property type="entry name" value="PriA_3primeBD"/>
</dbReference>
<evidence type="ECO:0000256" key="4">
    <source>
        <dbReference type="ARBA" id="ARBA00022741"/>
    </source>
</evidence>
<feature type="binding site" evidence="11">
    <location>
        <position position="565"/>
    </location>
    <ligand>
        <name>Zn(2+)</name>
        <dbReference type="ChEBI" id="CHEBI:29105"/>
        <label>2</label>
    </ligand>
</feature>
<reference evidence="15 16" key="1">
    <citation type="submission" date="2024-10" db="EMBL/GenBank/DDBJ databases">
        <authorList>
            <person name="Ratan Roy A."/>
            <person name="Morales Sandoval P.H."/>
            <person name="De Los Santos Villalobos S."/>
            <person name="Chakraborty S."/>
            <person name="Mukherjee J."/>
        </authorList>
    </citation>
    <scope>NUCLEOTIDE SEQUENCE [LARGE SCALE GENOMIC DNA]</scope>
    <source>
        <strain evidence="15 16">S1</strain>
    </source>
</reference>
<evidence type="ECO:0000256" key="6">
    <source>
        <dbReference type="ARBA" id="ARBA00022806"/>
    </source>
</evidence>
<evidence type="ECO:0000256" key="3">
    <source>
        <dbReference type="ARBA" id="ARBA00022723"/>
    </source>
</evidence>
<feature type="binding site" evidence="11">
    <location>
        <position position="600"/>
    </location>
    <ligand>
        <name>Zn(2+)</name>
        <dbReference type="ChEBI" id="CHEBI:29105"/>
        <label>1</label>
    </ligand>
</feature>
<dbReference type="CDD" id="cd18804">
    <property type="entry name" value="SF2_C_priA"/>
    <property type="match status" value="1"/>
</dbReference>
<dbReference type="InterPro" id="IPR040498">
    <property type="entry name" value="PriA_CRR"/>
</dbReference>
<dbReference type="Pfam" id="PF18319">
    <property type="entry name" value="Zn_ribbon_PriA"/>
    <property type="match status" value="1"/>
</dbReference>
<dbReference type="Gene3D" id="3.40.1440.60">
    <property type="entry name" value="PriA, 3(prime) DNA-binding domain"/>
    <property type="match status" value="1"/>
</dbReference>
<dbReference type="HAMAP" id="MF_00983">
    <property type="entry name" value="PriA"/>
    <property type="match status" value="1"/>
</dbReference>
<comment type="subunit">
    <text evidence="11">Component of the replication restart primosome.</text>
</comment>
<dbReference type="CDD" id="cd17929">
    <property type="entry name" value="DEXHc_priA"/>
    <property type="match status" value="1"/>
</dbReference>
<dbReference type="Pfam" id="PF00270">
    <property type="entry name" value="DEAD"/>
    <property type="match status" value="1"/>
</dbReference>
<comment type="caution">
    <text evidence="15">The sequence shown here is derived from an EMBL/GenBank/DDBJ whole genome shotgun (WGS) entry which is preliminary data.</text>
</comment>
<evidence type="ECO:0000256" key="10">
    <source>
        <dbReference type="ARBA" id="ARBA00023235"/>
    </source>
</evidence>
<dbReference type="Pfam" id="PF00271">
    <property type="entry name" value="Helicase_C"/>
    <property type="match status" value="1"/>
</dbReference>
<accession>A0ABW6II74</accession>
<dbReference type="PROSITE" id="PS51194">
    <property type="entry name" value="HELICASE_CTER"/>
    <property type="match status" value="1"/>
</dbReference>
<comment type="catalytic activity">
    <reaction evidence="11">
        <text>ATP + H2O = ADP + phosphate + H(+)</text>
        <dbReference type="Rhea" id="RHEA:13065"/>
        <dbReference type="ChEBI" id="CHEBI:15377"/>
        <dbReference type="ChEBI" id="CHEBI:15378"/>
        <dbReference type="ChEBI" id="CHEBI:30616"/>
        <dbReference type="ChEBI" id="CHEBI:43474"/>
        <dbReference type="ChEBI" id="CHEBI:456216"/>
        <dbReference type="EC" id="5.6.2.4"/>
    </reaction>
</comment>
<keyword evidence="10 11" id="KW-0413">Isomerase</keyword>
<dbReference type="InterPro" id="IPR014001">
    <property type="entry name" value="Helicase_ATP-bd"/>
</dbReference>
<evidence type="ECO:0000256" key="12">
    <source>
        <dbReference type="SAM" id="MobiDB-lite"/>
    </source>
</evidence>
<dbReference type="Proteomes" id="UP001600165">
    <property type="component" value="Unassembled WGS sequence"/>
</dbReference>
<dbReference type="Pfam" id="PF18074">
    <property type="entry name" value="PriA_C"/>
    <property type="match status" value="1"/>
</dbReference>
<evidence type="ECO:0000256" key="7">
    <source>
        <dbReference type="ARBA" id="ARBA00022833"/>
    </source>
</evidence>
<dbReference type="PANTHER" id="PTHR30580:SF0">
    <property type="entry name" value="PRIMOSOMAL PROTEIN N"/>
    <property type="match status" value="1"/>
</dbReference>
<dbReference type="GO" id="GO:0016787">
    <property type="term" value="F:hydrolase activity"/>
    <property type="evidence" value="ECO:0007669"/>
    <property type="project" value="UniProtKB-KW"/>
</dbReference>
<comment type="catalytic activity">
    <reaction evidence="11">
        <text>Couples ATP hydrolysis with the unwinding of duplex DNA by translocating in the 3'-5' direction.</text>
        <dbReference type="EC" id="5.6.2.4"/>
    </reaction>
</comment>
<dbReference type="Gene3D" id="3.40.50.300">
    <property type="entry name" value="P-loop containing nucleotide triphosphate hydrolases"/>
    <property type="match status" value="2"/>
</dbReference>
<dbReference type="InterPro" id="IPR027417">
    <property type="entry name" value="P-loop_NTPase"/>
</dbReference>
<dbReference type="Pfam" id="PF17764">
    <property type="entry name" value="PriA_3primeBD"/>
    <property type="match status" value="1"/>
</dbReference>
<dbReference type="SMART" id="SM00490">
    <property type="entry name" value="HELICc"/>
    <property type="match status" value="1"/>
</dbReference>
<feature type="binding site" evidence="11">
    <location>
        <position position="603"/>
    </location>
    <ligand>
        <name>Zn(2+)</name>
        <dbReference type="ChEBI" id="CHEBI:29105"/>
        <label>1</label>
    </ligand>
</feature>
<evidence type="ECO:0000256" key="2">
    <source>
        <dbReference type="ARBA" id="ARBA00022705"/>
    </source>
</evidence>
<evidence type="ECO:0000259" key="14">
    <source>
        <dbReference type="PROSITE" id="PS51194"/>
    </source>
</evidence>
<evidence type="ECO:0000313" key="16">
    <source>
        <dbReference type="Proteomes" id="UP001600165"/>
    </source>
</evidence>
<evidence type="ECO:0000259" key="13">
    <source>
        <dbReference type="PROSITE" id="PS51192"/>
    </source>
</evidence>
<proteinExistence type="inferred from homology"/>
<gene>
    <name evidence="11 15" type="primary">priA</name>
    <name evidence="15" type="ORF">ACFVKH_16670</name>
</gene>
<dbReference type="InterPro" id="IPR041236">
    <property type="entry name" value="PriA_C"/>
</dbReference>
<feature type="binding site" evidence="11">
    <location>
        <position position="587"/>
    </location>
    <ligand>
        <name>Zn(2+)</name>
        <dbReference type="ChEBI" id="CHEBI:29105"/>
        <label>2</label>
    </ligand>
</feature>
<keyword evidence="16" id="KW-1185">Reference proteome</keyword>